<dbReference type="EMBL" id="NXLU01000009">
    <property type="protein sequence ID" value="RDU68225.1"/>
    <property type="molecule type" value="Genomic_DNA"/>
</dbReference>
<feature type="domain" description="Helicase C-terminal" evidence="9">
    <location>
        <begin position="408"/>
        <end position="564"/>
    </location>
</feature>
<evidence type="ECO:0000259" key="9">
    <source>
        <dbReference type="PROSITE" id="PS51194"/>
    </source>
</evidence>
<dbReference type="GO" id="GO:0006281">
    <property type="term" value="P:DNA repair"/>
    <property type="evidence" value="ECO:0007669"/>
    <property type="project" value="UniProtKB-KW"/>
</dbReference>
<proteinExistence type="predicted"/>
<dbReference type="InterPro" id="IPR001650">
    <property type="entry name" value="Helicase_C-like"/>
</dbReference>
<evidence type="ECO:0000256" key="2">
    <source>
        <dbReference type="ARBA" id="ARBA00022763"/>
    </source>
</evidence>
<evidence type="ECO:0000256" key="3">
    <source>
        <dbReference type="ARBA" id="ARBA00022801"/>
    </source>
</evidence>
<evidence type="ECO:0000313" key="10">
    <source>
        <dbReference type="EMBL" id="RDU68225.1"/>
    </source>
</evidence>
<gene>
    <name evidence="10" type="ORF">CQA62_06190</name>
</gene>
<evidence type="ECO:0000259" key="8">
    <source>
        <dbReference type="PROSITE" id="PS51192"/>
    </source>
</evidence>
<dbReference type="InterPro" id="IPR027417">
    <property type="entry name" value="P-loop_NTPase"/>
</dbReference>
<comment type="caution">
    <text evidence="10">The sequence shown here is derived from an EMBL/GenBank/DDBJ whole genome shotgun (WGS) entry which is preliminary data.</text>
</comment>
<dbReference type="GO" id="GO:0003677">
    <property type="term" value="F:DNA binding"/>
    <property type="evidence" value="ECO:0007669"/>
    <property type="project" value="UniProtKB-KW"/>
</dbReference>
<reference evidence="10 11" key="1">
    <citation type="submission" date="2018-04" db="EMBL/GenBank/DDBJ databases">
        <title>Novel Campyloabacter and Helicobacter Species and Strains.</title>
        <authorList>
            <person name="Mannion A.J."/>
            <person name="Shen Z."/>
            <person name="Fox J.G."/>
        </authorList>
    </citation>
    <scope>NUCLEOTIDE SEQUENCE [LARGE SCALE GENOMIC DNA]</scope>
    <source>
        <strain evidence="10 11">ATCC 700242</strain>
    </source>
</reference>
<dbReference type="PANTHER" id="PTHR47964:SF1">
    <property type="entry name" value="ATP-DEPENDENT DNA HELICASE HOMOLOG RECG, CHLOROPLASTIC"/>
    <property type="match status" value="1"/>
</dbReference>
<dbReference type="Pfam" id="PF00270">
    <property type="entry name" value="DEAD"/>
    <property type="match status" value="1"/>
</dbReference>
<evidence type="ECO:0000313" key="11">
    <source>
        <dbReference type="Proteomes" id="UP000257067"/>
    </source>
</evidence>
<dbReference type="Pfam" id="PF00271">
    <property type="entry name" value="Helicase_C"/>
    <property type="match status" value="1"/>
</dbReference>
<evidence type="ECO:0000256" key="6">
    <source>
        <dbReference type="ARBA" id="ARBA00023125"/>
    </source>
</evidence>
<accession>A0A3D8ITJ1</accession>
<evidence type="ECO:0000256" key="5">
    <source>
        <dbReference type="ARBA" id="ARBA00022840"/>
    </source>
</evidence>
<dbReference type="InterPro" id="IPR047112">
    <property type="entry name" value="RecG/Mfd"/>
</dbReference>
<evidence type="ECO:0000256" key="1">
    <source>
        <dbReference type="ARBA" id="ARBA00022741"/>
    </source>
</evidence>
<keyword evidence="1" id="KW-0547">Nucleotide-binding</keyword>
<dbReference type="Proteomes" id="UP000257067">
    <property type="component" value="Unassembled WGS sequence"/>
</dbReference>
<dbReference type="NCBIfam" id="NF008169">
    <property type="entry name" value="PRK10917.2-3"/>
    <property type="match status" value="1"/>
</dbReference>
<keyword evidence="11" id="KW-1185">Reference proteome</keyword>
<dbReference type="RefSeq" id="WP_104725196.1">
    <property type="nucleotide sequence ID" value="NZ_FZNE01000020.1"/>
</dbReference>
<dbReference type="GO" id="GO:0016787">
    <property type="term" value="F:hydrolase activity"/>
    <property type="evidence" value="ECO:0007669"/>
    <property type="project" value="UniProtKB-KW"/>
</dbReference>
<dbReference type="SUPFAM" id="SSF52540">
    <property type="entry name" value="P-loop containing nucleoside triphosphate hydrolases"/>
    <property type="match status" value="1"/>
</dbReference>
<dbReference type="SMART" id="SM00487">
    <property type="entry name" value="DEXDc"/>
    <property type="match status" value="1"/>
</dbReference>
<dbReference type="GO" id="GO:0003678">
    <property type="term" value="F:DNA helicase activity"/>
    <property type="evidence" value="ECO:0007669"/>
    <property type="project" value="TreeGrafter"/>
</dbReference>
<keyword evidence="6" id="KW-0238">DNA-binding</keyword>
<protein>
    <submittedName>
        <fullName evidence="10">ATP-dependent DNA helicase RecG</fullName>
    </submittedName>
</protein>
<evidence type="ECO:0000256" key="4">
    <source>
        <dbReference type="ARBA" id="ARBA00022806"/>
    </source>
</evidence>
<dbReference type="PANTHER" id="PTHR47964">
    <property type="entry name" value="ATP-DEPENDENT DNA HELICASE HOMOLOG RECG, CHLOROPLASTIC"/>
    <property type="match status" value="1"/>
</dbReference>
<dbReference type="Gene3D" id="3.40.50.300">
    <property type="entry name" value="P-loop containing nucleotide triphosphate hydrolases"/>
    <property type="match status" value="2"/>
</dbReference>
<evidence type="ECO:0000256" key="7">
    <source>
        <dbReference type="ARBA" id="ARBA00023204"/>
    </source>
</evidence>
<sequence length="611" mass="70019">MQTILKKYYLNSILEALTITPNTYENLLIVRSLKILPIQGVFEVHIHSHKKTPKTLKISATLNAFSQPLEITIFHPKRFHTTLFPLHSTLYIYGVLERKIGLEMIQPKVVKEFGKIVPIFEKSKKAMMQELLPFINQETLEHSLIPKELILPLLEIFHPTAKFFYEFMHSKGFPLPHLRALKFVEIFNYLQGLSKKKTYFPAKVQCSGDLETFIHSLPFSLTKGQKQALEEIKQDFASGIASKRLIMGDVGSGKTLVILGSVVMAYPHKCILMAPTTILATQIYEEALKFLPSYIRVGLFLGDSKSKKQSYQDFDFIIGTQALIHREDDLKDFALVMSDEQHRFGTQQRFFLEKLASTQGKKPHILQFSATPIPRTMAMLQSDLISHTFIKDTPFKKDITTSILYKHDFSSLLTHIKNEIALNHQIAIVYPLVEESENFTYTSLKEGEGYWRKHFEKVYCTNGADKEKEKILQEFKERGNILLATTLIEVGISLPRLSTIVIVGAERMGLATLHQLRGRVSRNGLKGYCFLFTYSLNNQRLKDFVKTKNGFEIAELDLKYRKSGDLLDGERQSGNEFNFFNPSEDEEILKLAKEVLELSKNPKKQDIIKGL</sequence>
<keyword evidence="2" id="KW-0227">DNA damage</keyword>
<dbReference type="InterPro" id="IPR011545">
    <property type="entry name" value="DEAD/DEAH_box_helicase_dom"/>
</dbReference>
<keyword evidence="5" id="KW-0067">ATP-binding</keyword>
<feature type="domain" description="Helicase ATP-binding" evidence="8">
    <location>
        <begin position="235"/>
        <end position="390"/>
    </location>
</feature>
<organism evidence="10 11">
    <name type="scientific">Helicobacter cholecystus</name>
    <dbReference type="NCBI Taxonomy" id="45498"/>
    <lineage>
        <taxon>Bacteria</taxon>
        <taxon>Pseudomonadati</taxon>
        <taxon>Campylobacterota</taxon>
        <taxon>Epsilonproteobacteria</taxon>
        <taxon>Campylobacterales</taxon>
        <taxon>Helicobacteraceae</taxon>
        <taxon>Helicobacter</taxon>
    </lineage>
</organism>
<dbReference type="PROSITE" id="PS51194">
    <property type="entry name" value="HELICASE_CTER"/>
    <property type="match status" value="1"/>
</dbReference>
<dbReference type="SMART" id="SM00490">
    <property type="entry name" value="HELICc"/>
    <property type="match status" value="1"/>
</dbReference>
<dbReference type="InterPro" id="IPR014001">
    <property type="entry name" value="Helicase_ATP-bd"/>
</dbReference>
<dbReference type="PROSITE" id="PS51192">
    <property type="entry name" value="HELICASE_ATP_BIND_1"/>
    <property type="match status" value="1"/>
</dbReference>
<dbReference type="OrthoDB" id="9804325at2"/>
<dbReference type="GO" id="GO:0005524">
    <property type="term" value="F:ATP binding"/>
    <property type="evidence" value="ECO:0007669"/>
    <property type="project" value="UniProtKB-KW"/>
</dbReference>
<keyword evidence="4 10" id="KW-0347">Helicase</keyword>
<dbReference type="AlphaFoldDB" id="A0A3D8ITJ1"/>
<keyword evidence="3" id="KW-0378">Hydrolase</keyword>
<keyword evidence="7" id="KW-0234">DNA repair</keyword>
<name>A0A3D8ITJ1_9HELI</name>